<dbReference type="Proteomes" id="UP000198553">
    <property type="component" value="Unassembled WGS sequence"/>
</dbReference>
<dbReference type="InterPro" id="IPR023162">
    <property type="entry name" value="Apc36109-like_dom_sf"/>
</dbReference>
<reference evidence="2" key="1">
    <citation type="submission" date="2016-10" db="EMBL/GenBank/DDBJ databases">
        <authorList>
            <person name="Varghese N."/>
            <person name="Submissions S."/>
        </authorList>
    </citation>
    <scope>NUCLEOTIDE SEQUENCE [LARGE SCALE GENOMIC DNA]</scope>
    <source>
        <strain evidence="2">B48,IBRC-M 10115,DSM 25386,CECT 8001</strain>
    </source>
</reference>
<evidence type="ECO:0008006" key="3">
    <source>
        <dbReference type="Google" id="ProtNLM"/>
    </source>
</evidence>
<dbReference type="OrthoDB" id="2353632at2"/>
<keyword evidence="2" id="KW-1185">Reference proteome</keyword>
<evidence type="ECO:0000313" key="1">
    <source>
        <dbReference type="EMBL" id="SEM61033.1"/>
    </source>
</evidence>
<name>A0A1H7ZRX5_9BACI</name>
<dbReference type="RefSeq" id="WP_090742943.1">
    <property type="nucleotide sequence ID" value="NZ_FOBW01000004.1"/>
</dbReference>
<proteinExistence type="predicted"/>
<dbReference type="EMBL" id="FOBW01000004">
    <property type="protein sequence ID" value="SEM61033.1"/>
    <property type="molecule type" value="Genomic_DNA"/>
</dbReference>
<dbReference type="InterPro" id="IPR015053">
    <property type="entry name" value="DUF1871"/>
</dbReference>
<evidence type="ECO:0000313" key="2">
    <source>
        <dbReference type="Proteomes" id="UP000198553"/>
    </source>
</evidence>
<accession>A0A1H7ZRX5</accession>
<dbReference type="Pfam" id="PF08958">
    <property type="entry name" value="DUF1871"/>
    <property type="match status" value="1"/>
</dbReference>
<sequence length="86" mass="9741">METKELNQQLVRILNEWDPFGCGYGEYDPEIADVIFAVHEIEDAHNLAIKIQSIYEHSFEELLSFEGCLLLAKTLLALKGQASCNL</sequence>
<dbReference type="Gene3D" id="1.10.340.20">
    <property type="entry name" value="Apc36109-like domain"/>
    <property type="match status" value="1"/>
</dbReference>
<dbReference type="SUPFAM" id="SSF116922">
    <property type="entry name" value="YugE-like"/>
    <property type="match status" value="1"/>
</dbReference>
<protein>
    <recommendedName>
        <fullName evidence="3">DUF1871 domain-containing protein</fullName>
    </recommendedName>
</protein>
<organism evidence="1 2">
    <name type="scientific">Mesobacillus persicus</name>
    <dbReference type="NCBI Taxonomy" id="930146"/>
    <lineage>
        <taxon>Bacteria</taxon>
        <taxon>Bacillati</taxon>
        <taxon>Bacillota</taxon>
        <taxon>Bacilli</taxon>
        <taxon>Bacillales</taxon>
        <taxon>Bacillaceae</taxon>
        <taxon>Mesobacillus</taxon>
    </lineage>
</organism>
<dbReference type="AlphaFoldDB" id="A0A1H7ZRX5"/>
<gene>
    <name evidence="1" type="ORF">SAMN05192533_10459</name>
</gene>